<dbReference type="Proteomes" id="UP000243426">
    <property type="component" value="Chromosome I"/>
</dbReference>
<proteinExistence type="predicted"/>
<dbReference type="STRING" id="797277.SAMN05216198_0336"/>
<keyword evidence="3" id="KW-1185">Reference proteome</keyword>
<dbReference type="SUPFAM" id="SSF54913">
    <property type="entry name" value="GlnB-like"/>
    <property type="match status" value="1"/>
</dbReference>
<sequence>MLVTIARYSLPYEAHIAKSRLDSEGVPAFVADEHTINMQWLLSDALGGVRLQVPEAHVDAALAILAEDREQDLVEEQGVDATPCPHCGSEDTEYQQIGRRWAFLAFLGLDFPLFPVKDGVRCKQCGRVSPVR</sequence>
<dbReference type="Pfam" id="PF09413">
    <property type="entry name" value="DUF2007"/>
    <property type="match status" value="1"/>
</dbReference>
<gene>
    <name evidence="2" type="ORF">SAMN05216198_0336</name>
</gene>
<evidence type="ECO:0000313" key="3">
    <source>
        <dbReference type="Proteomes" id="UP000243426"/>
    </source>
</evidence>
<accession>A0A1H1LNX5</accession>
<dbReference type="Gene3D" id="3.30.70.790">
    <property type="entry name" value="UreE, C-terminal domain"/>
    <property type="match status" value="1"/>
</dbReference>
<name>A0A1H1LNX5_9GAMM</name>
<dbReference type="EMBL" id="LT629748">
    <property type="protein sequence ID" value="SDR76263.1"/>
    <property type="molecule type" value="Genomic_DNA"/>
</dbReference>
<evidence type="ECO:0000259" key="1">
    <source>
        <dbReference type="Pfam" id="PF09413"/>
    </source>
</evidence>
<dbReference type="AlphaFoldDB" id="A0A1H1LNX5"/>
<dbReference type="InterPro" id="IPR011322">
    <property type="entry name" value="N-reg_PII-like_a/b"/>
</dbReference>
<dbReference type="OrthoDB" id="8480302at2"/>
<dbReference type="RefSeq" id="WP_090271744.1">
    <property type="nucleotide sequence ID" value="NZ_LT629748.1"/>
</dbReference>
<reference evidence="3" key="1">
    <citation type="submission" date="2016-10" db="EMBL/GenBank/DDBJ databases">
        <authorList>
            <person name="Varghese N."/>
            <person name="Submissions S."/>
        </authorList>
    </citation>
    <scope>NUCLEOTIDE SEQUENCE [LARGE SCALE GENOMIC DNA]</scope>
    <source>
        <strain evidence="3">2SM5</strain>
    </source>
</reference>
<evidence type="ECO:0000313" key="2">
    <source>
        <dbReference type="EMBL" id="SDR76263.1"/>
    </source>
</evidence>
<organism evidence="2 3">
    <name type="scientific">Halopseudomonas litoralis</name>
    <dbReference type="NCBI Taxonomy" id="797277"/>
    <lineage>
        <taxon>Bacteria</taxon>
        <taxon>Pseudomonadati</taxon>
        <taxon>Pseudomonadota</taxon>
        <taxon>Gammaproteobacteria</taxon>
        <taxon>Pseudomonadales</taxon>
        <taxon>Pseudomonadaceae</taxon>
        <taxon>Halopseudomonas</taxon>
    </lineage>
</organism>
<protein>
    <submittedName>
        <fullName evidence="2">Putative signal transducing protein</fullName>
    </submittedName>
</protein>
<feature type="domain" description="DUF2007" evidence="1">
    <location>
        <begin position="4"/>
        <end position="67"/>
    </location>
</feature>
<dbReference type="InterPro" id="IPR018551">
    <property type="entry name" value="DUF2007"/>
</dbReference>